<keyword evidence="2" id="KW-0131">Cell cycle</keyword>
<protein>
    <submittedName>
        <fullName evidence="2">Cell division protein FtsQ</fullName>
    </submittedName>
</protein>
<keyword evidence="1" id="KW-0472">Membrane</keyword>
<comment type="caution">
    <text evidence="2">The sequence shown here is derived from an EMBL/GenBank/DDBJ whole genome shotgun (WGS) entry which is preliminary data.</text>
</comment>
<keyword evidence="1" id="KW-0812">Transmembrane</keyword>
<evidence type="ECO:0000256" key="1">
    <source>
        <dbReference type="SAM" id="Phobius"/>
    </source>
</evidence>
<keyword evidence="3" id="KW-1185">Reference proteome</keyword>
<sequence length="242" mass="27871">MKKWKNILLIVVVAIYFPIIFSFVSVGKSQRVCGEIVPAICDSIQNRFISRDEITDIALEKYPGILGRKINEINCEDMEIFFRKHPAIENCEVYFTYGGALHIDISQREPMLRVFEGNSSYYLDTNGKKMPLFKKHTAHSLVANGYINRVESMNDLVSLAQAINNDSFLKAQIEQVYVDEKGEFVLVPRVGDHLIEFGGIDRMNEKFRNLKALYKTGWDAREWNLYKKVNLKYKGQVVCTKA</sequence>
<accession>A0ABS5K0U8</accession>
<name>A0ABS5K0U8_9BACT</name>
<evidence type="ECO:0000313" key="2">
    <source>
        <dbReference type="EMBL" id="MBS2100321.1"/>
    </source>
</evidence>
<keyword evidence="2" id="KW-0132">Cell division</keyword>
<dbReference type="EMBL" id="JAGUCO010000021">
    <property type="protein sequence ID" value="MBS2100321.1"/>
    <property type="molecule type" value="Genomic_DNA"/>
</dbReference>
<dbReference type="RefSeq" id="WP_212217935.1">
    <property type="nucleotide sequence ID" value="NZ_JAGUCO010000021.1"/>
</dbReference>
<dbReference type="Proteomes" id="UP000708576">
    <property type="component" value="Unassembled WGS sequence"/>
</dbReference>
<keyword evidence="1" id="KW-1133">Transmembrane helix</keyword>
<dbReference type="GO" id="GO:0051301">
    <property type="term" value="P:cell division"/>
    <property type="evidence" value="ECO:0007669"/>
    <property type="project" value="UniProtKB-KW"/>
</dbReference>
<gene>
    <name evidence="2" type="ORF">KEM10_18700</name>
</gene>
<reference evidence="2 3" key="1">
    <citation type="journal article" date="2015" name="Int. J. Syst. Evol. Microbiol.">
        <title>Carboxylicivirga linearis sp. nov., isolated from a sea cucumber culture pond.</title>
        <authorList>
            <person name="Wang F.Q."/>
            <person name="Zhou Y.X."/>
            <person name="Lin X.Z."/>
            <person name="Chen G.J."/>
            <person name="Du Z.J."/>
        </authorList>
    </citation>
    <scope>NUCLEOTIDE SEQUENCE [LARGE SCALE GENOMIC DNA]</scope>
    <source>
        <strain evidence="2 3">FB218</strain>
    </source>
</reference>
<feature type="transmembrane region" description="Helical" evidence="1">
    <location>
        <begin position="7"/>
        <end position="26"/>
    </location>
</feature>
<evidence type="ECO:0000313" key="3">
    <source>
        <dbReference type="Proteomes" id="UP000708576"/>
    </source>
</evidence>
<organism evidence="2 3">
    <name type="scientific">Carboxylicivirga linearis</name>
    <dbReference type="NCBI Taxonomy" id="1628157"/>
    <lineage>
        <taxon>Bacteria</taxon>
        <taxon>Pseudomonadati</taxon>
        <taxon>Bacteroidota</taxon>
        <taxon>Bacteroidia</taxon>
        <taxon>Marinilabiliales</taxon>
        <taxon>Marinilabiliaceae</taxon>
        <taxon>Carboxylicivirga</taxon>
    </lineage>
</organism>
<proteinExistence type="predicted"/>